<protein>
    <recommendedName>
        <fullName evidence="1">Oxidoreductase FAD/NAD(P)-binding domain-containing protein</fullName>
    </recommendedName>
</protein>
<dbReference type="OMA" id="VIYWDAP"/>
<gene>
    <name evidence="2" type="ORF">KI387_013219</name>
</gene>
<dbReference type="Gene3D" id="3.40.50.80">
    <property type="entry name" value="Nucleotide-binding domain of ferredoxin-NADP reductase (FNR) module"/>
    <property type="match status" value="1"/>
</dbReference>
<comment type="caution">
    <text evidence="2">The sequence shown here is derived from an EMBL/GenBank/DDBJ whole genome shotgun (WGS) entry which is preliminary data.</text>
</comment>
<evidence type="ECO:0000259" key="1">
    <source>
        <dbReference type="Pfam" id="PF00175"/>
    </source>
</evidence>
<name>A0AA38CKT3_TAXCH</name>
<dbReference type="InterPro" id="IPR039261">
    <property type="entry name" value="FNR_nucleotide-bd"/>
</dbReference>
<evidence type="ECO:0000313" key="3">
    <source>
        <dbReference type="Proteomes" id="UP000824469"/>
    </source>
</evidence>
<proteinExistence type="predicted"/>
<dbReference type="EMBL" id="JAHRHJ020000009">
    <property type="protein sequence ID" value="KAH9301636.1"/>
    <property type="molecule type" value="Genomic_DNA"/>
</dbReference>
<dbReference type="Pfam" id="PF00175">
    <property type="entry name" value="NAD_binding_1"/>
    <property type="match status" value="1"/>
</dbReference>
<dbReference type="AlphaFoldDB" id="A0AA38CKT3"/>
<dbReference type="SUPFAM" id="SSF52343">
    <property type="entry name" value="Ferredoxin reductase-like, C-terminal NADP-linked domain"/>
    <property type="match status" value="1"/>
</dbReference>
<dbReference type="Proteomes" id="UP000824469">
    <property type="component" value="Unassembled WGS sequence"/>
</dbReference>
<sequence length="323" mass="35560">MSSAVTSMRCLTLPTHFHPSSRSSSRLGGVRCEFRVSEIAAVAREEFYAAPVLDIEDVARGIRCVTVEAQISRELVHREDAYTRPGQLARVRVKGNVYRVPVCSPPFSKETNWSVLYKMRGDMPSGAVKAPNSTLSVKAPLQLHVVSEEEEEACLLASVGQVIELGPFEGASGIDLRPVLFISGFPTLLMFASGTGIAVARAIIEANEGDAGSLSLSFRHQVRLYYSAPDPTLIAYKSRFGEWEKRKVKTRSTVCSRRGGEDWDGFVGSFSELWEEDDIEYDPHTTAVVVCAEEQSAIAEIKDLLSRAEIPDKQVIYWNAAAL</sequence>
<feature type="domain" description="Oxidoreductase FAD/NAD(P)-binding" evidence="1">
    <location>
        <begin position="190"/>
        <end position="291"/>
    </location>
</feature>
<evidence type="ECO:0000313" key="2">
    <source>
        <dbReference type="EMBL" id="KAH9301636.1"/>
    </source>
</evidence>
<accession>A0AA38CKT3</accession>
<dbReference type="InterPro" id="IPR001433">
    <property type="entry name" value="OxRdtase_FAD/NAD-bd"/>
</dbReference>
<dbReference type="GO" id="GO:0016491">
    <property type="term" value="F:oxidoreductase activity"/>
    <property type="evidence" value="ECO:0007669"/>
    <property type="project" value="InterPro"/>
</dbReference>
<dbReference type="PANTHER" id="PTHR47215">
    <property type="match status" value="1"/>
</dbReference>
<organism evidence="2 3">
    <name type="scientific">Taxus chinensis</name>
    <name type="common">Chinese yew</name>
    <name type="synonym">Taxus wallichiana var. chinensis</name>
    <dbReference type="NCBI Taxonomy" id="29808"/>
    <lineage>
        <taxon>Eukaryota</taxon>
        <taxon>Viridiplantae</taxon>
        <taxon>Streptophyta</taxon>
        <taxon>Embryophyta</taxon>
        <taxon>Tracheophyta</taxon>
        <taxon>Spermatophyta</taxon>
        <taxon>Pinopsida</taxon>
        <taxon>Pinidae</taxon>
        <taxon>Conifers II</taxon>
        <taxon>Cupressales</taxon>
        <taxon>Taxaceae</taxon>
        <taxon>Taxus</taxon>
    </lineage>
</organism>
<dbReference type="PANTHER" id="PTHR47215:SF3">
    <property type="entry name" value="FAD-BINDING FR-TYPE DOMAIN-CONTAINING PROTEIN"/>
    <property type="match status" value="1"/>
</dbReference>
<reference evidence="2 3" key="1">
    <citation type="journal article" date="2021" name="Nat. Plants">
        <title>The Taxus genome provides insights into paclitaxel biosynthesis.</title>
        <authorList>
            <person name="Xiong X."/>
            <person name="Gou J."/>
            <person name="Liao Q."/>
            <person name="Li Y."/>
            <person name="Zhou Q."/>
            <person name="Bi G."/>
            <person name="Li C."/>
            <person name="Du R."/>
            <person name="Wang X."/>
            <person name="Sun T."/>
            <person name="Guo L."/>
            <person name="Liang H."/>
            <person name="Lu P."/>
            <person name="Wu Y."/>
            <person name="Zhang Z."/>
            <person name="Ro D.K."/>
            <person name="Shang Y."/>
            <person name="Huang S."/>
            <person name="Yan J."/>
        </authorList>
    </citation>
    <scope>NUCLEOTIDE SEQUENCE [LARGE SCALE GENOMIC DNA]</scope>
    <source>
        <strain evidence="2">Ta-2019</strain>
    </source>
</reference>
<keyword evidence="3" id="KW-1185">Reference proteome</keyword>